<dbReference type="RefSeq" id="WP_221406254.1">
    <property type="nucleotide sequence ID" value="NZ_FUYR01000003.1"/>
</dbReference>
<reference evidence="4" key="1">
    <citation type="submission" date="2017-02" db="EMBL/GenBank/DDBJ databases">
        <authorList>
            <person name="Varghese N."/>
            <person name="Submissions S."/>
        </authorList>
    </citation>
    <scope>NUCLEOTIDE SEQUENCE [LARGE SCALE GENOMIC DNA]</scope>
    <source>
        <strain evidence="4">DSM 22385</strain>
    </source>
</reference>
<dbReference type="STRING" id="572036.SAMN05661099_2842"/>
<accession>A0A1T5EAK3</accession>
<name>A0A1T5EAK3_9SPHI</name>
<feature type="region of interest" description="Disordered" evidence="1">
    <location>
        <begin position="144"/>
        <end position="176"/>
    </location>
</feature>
<organism evidence="3 4">
    <name type="scientific">Daejeonella lutea</name>
    <dbReference type="NCBI Taxonomy" id="572036"/>
    <lineage>
        <taxon>Bacteria</taxon>
        <taxon>Pseudomonadati</taxon>
        <taxon>Bacteroidota</taxon>
        <taxon>Sphingobacteriia</taxon>
        <taxon>Sphingobacteriales</taxon>
        <taxon>Sphingobacteriaceae</taxon>
        <taxon>Daejeonella</taxon>
    </lineage>
</organism>
<feature type="signal peptide" evidence="2">
    <location>
        <begin position="1"/>
        <end position="22"/>
    </location>
</feature>
<gene>
    <name evidence="3" type="ORF">SAMN05661099_2842</name>
</gene>
<keyword evidence="4" id="KW-1185">Reference proteome</keyword>
<feature type="compositionally biased region" description="Gly residues" evidence="1">
    <location>
        <begin position="161"/>
        <end position="176"/>
    </location>
</feature>
<dbReference type="EMBL" id="FUYR01000003">
    <property type="protein sequence ID" value="SKB81038.1"/>
    <property type="molecule type" value="Genomic_DNA"/>
</dbReference>
<protein>
    <submittedName>
        <fullName evidence="3">Uncharacterized protein</fullName>
    </submittedName>
</protein>
<sequence length="176" mass="19778">MKKYFLLAALVIAALQPLKSSAQINVNVNLGSQPLWGPVGYERAEYYYLPDIETYYHVPSKQFIYLNNNNWLFASNPPSRYSNYNLYNGYKVVLNSPKPYLSFTNHKVKYAKFKGAKGQSSIRYSNDPRYTQVIRANRSKITTGNTKKISGGAAYKAQYSGGKGKGNGNGKGNKKH</sequence>
<proteinExistence type="predicted"/>
<evidence type="ECO:0000256" key="2">
    <source>
        <dbReference type="SAM" id="SignalP"/>
    </source>
</evidence>
<feature type="chain" id="PRO_5012527141" evidence="2">
    <location>
        <begin position="23"/>
        <end position="176"/>
    </location>
</feature>
<evidence type="ECO:0000313" key="4">
    <source>
        <dbReference type="Proteomes" id="UP000189981"/>
    </source>
</evidence>
<evidence type="ECO:0000313" key="3">
    <source>
        <dbReference type="EMBL" id="SKB81038.1"/>
    </source>
</evidence>
<dbReference type="Proteomes" id="UP000189981">
    <property type="component" value="Unassembled WGS sequence"/>
</dbReference>
<dbReference type="AlphaFoldDB" id="A0A1T5EAK3"/>
<evidence type="ECO:0000256" key="1">
    <source>
        <dbReference type="SAM" id="MobiDB-lite"/>
    </source>
</evidence>
<keyword evidence="2" id="KW-0732">Signal</keyword>